<dbReference type="AlphaFoldDB" id="Q5QLX7"/>
<proteinExistence type="predicted"/>
<sequence length="234" mass="26022">MEDVIQTETDIEEDIKQSILMTHVINSSNEEARRPGSNGIGSWETAGEEVALYIGGRRRFSGRRSRPNVEEAEWWGRKGRCVQWGVQGWERRERSASGATFHACFCGEGSEQSMVLVGKRREGANPSSTLGHMAKPRSKVYIASLFTAPVNAPAPAKEHGCCERGHAARRASAVGTTRAWVGWLTPWLDERPKGYLFKRSSPLAGEFRKPGRTRKGANRQQQQELLVSVEAQAE</sequence>
<accession>Q5QLX7</accession>
<dbReference type="EMBL" id="AP003562">
    <property type="protein sequence ID" value="BAD73577.1"/>
    <property type="molecule type" value="Genomic_DNA"/>
</dbReference>
<feature type="region of interest" description="Disordered" evidence="1">
    <location>
        <begin position="202"/>
        <end position="234"/>
    </location>
</feature>
<name>Q5QLX7_ORYSJ</name>
<organism evidence="2">
    <name type="scientific">Oryza sativa subsp. japonica</name>
    <name type="common">Rice</name>
    <dbReference type="NCBI Taxonomy" id="39947"/>
    <lineage>
        <taxon>Eukaryota</taxon>
        <taxon>Viridiplantae</taxon>
        <taxon>Streptophyta</taxon>
        <taxon>Embryophyta</taxon>
        <taxon>Tracheophyta</taxon>
        <taxon>Spermatophyta</taxon>
        <taxon>Magnoliopsida</taxon>
        <taxon>Liliopsida</taxon>
        <taxon>Poales</taxon>
        <taxon>Poaceae</taxon>
        <taxon>BOP clade</taxon>
        <taxon>Oryzoideae</taxon>
        <taxon>Oryzeae</taxon>
        <taxon>Oryzinae</taxon>
        <taxon>Oryza</taxon>
        <taxon>Oryza sativa</taxon>
    </lineage>
</organism>
<dbReference type="Proteomes" id="UP000817658">
    <property type="component" value="Chromosome 1"/>
</dbReference>
<evidence type="ECO:0000256" key="1">
    <source>
        <dbReference type="SAM" id="MobiDB-lite"/>
    </source>
</evidence>
<reference evidence="2" key="1">
    <citation type="journal article" date="2002" name="Nature">
        <title>The genome sequence and structure of rice chromosome 1.</title>
        <authorList>
            <person name="Sasaki T."/>
            <person name="Matsumoto T."/>
            <person name="Yamamoto K."/>
            <person name="Sakata K."/>
            <person name="Baba T."/>
            <person name="Katayose Y."/>
            <person name="Wu J."/>
            <person name="Niimura Y."/>
            <person name="Cheng Z."/>
            <person name="Nagamura Y."/>
            <person name="Antonio B.A."/>
            <person name="Kanamori H."/>
            <person name="Hosokawa S."/>
            <person name="Masukawa M."/>
            <person name="Arikawa K."/>
            <person name="Chiden Y."/>
            <person name="Hayashi M."/>
            <person name="Okamoto M."/>
            <person name="Ando T."/>
            <person name="Aoki H."/>
            <person name="Arita K."/>
            <person name="Hamada M."/>
            <person name="Harada C."/>
            <person name="Hijishita S."/>
            <person name="Honda M."/>
            <person name="Ichikawa Y."/>
            <person name="Idonuma A."/>
            <person name="Iijima M."/>
            <person name="Ikeda M."/>
            <person name="Ikeno M."/>
            <person name="Itoh S."/>
            <person name="Itoh T."/>
            <person name="Itoh Y."/>
            <person name="Itoh Y."/>
            <person name="Iwabuchi A."/>
            <person name="Kamiya K."/>
            <person name="Karasawa W."/>
            <person name="Katagiri S."/>
            <person name="Kikuta A."/>
            <person name="Kobayashi N."/>
            <person name="Kono I."/>
            <person name="Machita K."/>
            <person name="Maehara T."/>
            <person name="Mizuno H."/>
            <person name="Mizubayashi T."/>
            <person name="Mukai Y."/>
            <person name="Nagasaki H."/>
            <person name="Nakashima M."/>
            <person name="Nakama Y."/>
            <person name="Nakamichi Y."/>
            <person name="Nakamura M."/>
            <person name="Namiki N."/>
            <person name="Negishi M."/>
            <person name="Ohta I."/>
            <person name="Ono N."/>
            <person name="Saji S."/>
            <person name="Sakai K."/>
            <person name="Shibata M."/>
            <person name="Shimokawa T."/>
            <person name="Shomura A."/>
            <person name="Song J."/>
            <person name="Takazaki Y."/>
            <person name="Terasawa K."/>
            <person name="Tsuji K."/>
            <person name="Waki K."/>
            <person name="Yamagata H."/>
            <person name="Yamane H."/>
            <person name="Yoshiki S."/>
            <person name="Yoshihara R."/>
            <person name="Yukawa K."/>
            <person name="Zhong H."/>
            <person name="Iwama H."/>
            <person name="Endo T."/>
            <person name="Ito H."/>
            <person name="Hahn J.H."/>
            <person name="Kim H.I."/>
            <person name="Eun M.Y."/>
            <person name="Yano M."/>
            <person name="Jiang J."/>
            <person name="Gojobori T."/>
        </authorList>
    </citation>
    <scope>NUCLEOTIDE SEQUENCE [LARGE SCALE GENOMIC DNA]</scope>
</reference>
<gene>
    <name evidence="2" type="primary">B1108H10.25</name>
</gene>
<evidence type="ECO:0000313" key="2">
    <source>
        <dbReference type="EMBL" id="BAD73577.1"/>
    </source>
</evidence>
<protein>
    <submittedName>
        <fullName evidence="2">Uncharacterized protein</fullName>
    </submittedName>
</protein>